<dbReference type="Proteomes" id="UP000645257">
    <property type="component" value="Unassembled WGS sequence"/>
</dbReference>
<dbReference type="InterPro" id="IPR017946">
    <property type="entry name" value="PLC-like_Pdiesterase_TIM-brl"/>
</dbReference>
<accession>A0A918P0L8</accession>
<dbReference type="PANTHER" id="PTHR46211">
    <property type="entry name" value="GLYCEROPHOSPHORYL DIESTER PHOSPHODIESTERASE"/>
    <property type="match status" value="1"/>
</dbReference>
<reference evidence="3" key="1">
    <citation type="journal article" date="2014" name="Int. J. Syst. Evol. Microbiol.">
        <title>Complete genome sequence of Corynebacterium casei LMG S-19264T (=DSM 44701T), isolated from a smear-ripened cheese.</title>
        <authorList>
            <consortium name="US DOE Joint Genome Institute (JGI-PGF)"/>
            <person name="Walter F."/>
            <person name="Albersmeier A."/>
            <person name="Kalinowski J."/>
            <person name="Ruckert C."/>
        </authorList>
    </citation>
    <scope>NUCLEOTIDE SEQUENCE</scope>
    <source>
        <strain evidence="3">KCTC 32182</strain>
    </source>
</reference>
<organism evidence="3 4">
    <name type="scientific">Paludibacterium paludis</name>
    <dbReference type="NCBI Taxonomy" id="1225769"/>
    <lineage>
        <taxon>Bacteria</taxon>
        <taxon>Pseudomonadati</taxon>
        <taxon>Pseudomonadota</taxon>
        <taxon>Betaproteobacteria</taxon>
        <taxon>Neisseriales</taxon>
        <taxon>Chromobacteriaceae</taxon>
        <taxon>Paludibacterium</taxon>
    </lineage>
</organism>
<name>A0A918P0L8_9NEIS</name>
<sequence>MVARLALPLVLAVLVTTACTSLPKGNVSSSPLLIAHRAGTGDAPENTLPAIDEALRNGADGIWLSVQLSADGIPVLYRPADLSALTNAHGPVSAWTAEQLAILNAGFTFKTLSGKQPYRDNGPAVPTLDEALARIPVSVPVFLDLKSEPAAPLVEAVARVVTARDAWPRVRFYSTLPSHMTALSAYPQAQRFETRDATRNRIAAVALSGRCDAPPAGTWAGIELKRRLTVGETFTLGTVSAPVDAVLWTESTVACFKTHPDTHIVMFGIDSDKDAQTARQLGADAVLSDSPAKMRPLLPQ</sequence>
<dbReference type="InterPro" id="IPR030395">
    <property type="entry name" value="GP_PDE_dom"/>
</dbReference>
<dbReference type="RefSeq" id="WP_189532072.1">
    <property type="nucleotide sequence ID" value="NZ_BMYX01000004.1"/>
</dbReference>
<comment type="caution">
    <text evidence="3">The sequence shown here is derived from an EMBL/GenBank/DDBJ whole genome shotgun (WGS) entry which is preliminary data.</text>
</comment>
<dbReference type="Gene3D" id="3.20.20.190">
    <property type="entry name" value="Phosphatidylinositol (PI) phosphodiesterase"/>
    <property type="match status" value="1"/>
</dbReference>
<feature type="chain" id="PRO_5036977235" evidence="1">
    <location>
        <begin position="21"/>
        <end position="300"/>
    </location>
</feature>
<protein>
    <submittedName>
        <fullName evidence="3">Hydrolase</fullName>
    </submittedName>
</protein>
<proteinExistence type="predicted"/>
<evidence type="ECO:0000256" key="1">
    <source>
        <dbReference type="SAM" id="SignalP"/>
    </source>
</evidence>
<dbReference type="GO" id="GO:0006629">
    <property type="term" value="P:lipid metabolic process"/>
    <property type="evidence" value="ECO:0007669"/>
    <property type="project" value="InterPro"/>
</dbReference>
<keyword evidence="1" id="KW-0732">Signal</keyword>
<dbReference type="AlphaFoldDB" id="A0A918P0L8"/>
<feature type="domain" description="GP-PDE" evidence="2">
    <location>
        <begin position="31"/>
        <end position="298"/>
    </location>
</feature>
<keyword evidence="4" id="KW-1185">Reference proteome</keyword>
<feature type="signal peptide" evidence="1">
    <location>
        <begin position="1"/>
        <end position="20"/>
    </location>
</feature>
<dbReference type="GO" id="GO:0008081">
    <property type="term" value="F:phosphoric diester hydrolase activity"/>
    <property type="evidence" value="ECO:0007669"/>
    <property type="project" value="InterPro"/>
</dbReference>
<evidence type="ECO:0000313" key="4">
    <source>
        <dbReference type="Proteomes" id="UP000645257"/>
    </source>
</evidence>
<keyword evidence="3" id="KW-0378">Hydrolase</keyword>
<gene>
    <name evidence="3" type="ORF">GCM10011289_11030</name>
</gene>
<dbReference type="PANTHER" id="PTHR46211:SF10">
    <property type="entry name" value="EXPORTED PROTEIN"/>
    <property type="match status" value="1"/>
</dbReference>
<dbReference type="SUPFAM" id="SSF51695">
    <property type="entry name" value="PLC-like phosphodiesterases"/>
    <property type="match status" value="1"/>
</dbReference>
<dbReference type="PROSITE" id="PS51704">
    <property type="entry name" value="GP_PDE"/>
    <property type="match status" value="1"/>
</dbReference>
<dbReference type="Pfam" id="PF03009">
    <property type="entry name" value="GDPD"/>
    <property type="match status" value="1"/>
</dbReference>
<dbReference type="PROSITE" id="PS51257">
    <property type="entry name" value="PROKAR_LIPOPROTEIN"/>
    <property type="match status" value="1"/>
</dbReference>
<evidence type="ECO:0000259" key="2">
    <source>
        <dbReference type="PROSITE" id="PS51704"/>
    </source>
</evidence>
<dbReference type="EMBL" id="BMYX01000004">
    <property type="protein sequence ID" value="GGY09934.1"/>
    <property type="molecule type" value="Genomic_DNA"/>
</dbReference>
<evidence type="ECO:0000313" key="3">
    <source>
        <dbReference type="EMBL" id="GGY09934.1"/>
    </source>
</evidence>
<reference evidence="3" key="2">
    <citation type="submission" date="2020-09" db="EMBL/GenBank/DDBJ databases">
        <authorList>
            <person name="Sun Q."/>
            <person name="Kim S."/>
        </authorList>
    </citation>
    <scope>NUCLEOTIDE SEQUENCE</scope>
    <source>
        <strain evidence="3">KCTC 32182</strain>
    </source>
</reference>